<evidence type="ECO:0000313" key="3">
    <source>
        <dbReference type="Proteomes" id="UP001602013"/>
    </source>
</evidence>
<accession>A0ABW6T4B9</accession>
<evidence type="ECO:0000256" key="1">
    <source>
        <dbReference type="SAM" id="MobiDB-lite"/>
    </source>
</evidence>
<evidence type="ECO:0000313" key="2">
    <source>
        <dbReference type="EMBL" id="MFF3670828.1"/>
    </source>
</evidence>
<reference evidence="2 3" key="1">
    <citation type="submission" date="2024-10" db="EMBL/GenBank/DDBJ databases">
        <title>The Natural Products Discovery Center: Release of the First 8490 Sequenced Strains for Exploring Actinobacteria Biosynthetic Diversity.</title>
        <authorList>
            <person name="Kalkreuter E."/>
            <person name="Kautsar S.A."/>
            <person name="Yang D."/>
            <person name="Bader C.D."/>
            <person name="Teijaro C.N."/>
            <person name="Fluegel L."/>
            <person name="Davis C.M."/>
            <person name="Simpson J.R."/>
            <person name="Lauterbach L."/>
            <person name="Steele A.D."/>
            <person name="Gui C."/>
            <person name="Meng S."/>
            <person name="Li G."/>
            <person name="Viehrig K."/>
            <person name="Ye F."/>
            <person name="Su P."/>
            <person name="Kiefer A.F."/>
            <person name="Nichols A."/>
            <person name="Cepeda A.J."/>
            <person name="Yan W."/>
            <person name="Fan B."/>
            <person name="Jiang Y."/>
            <person name="Adhikari A."/>
            <person name="Zheng C.-J."/>
            <person name="Schuster L."/>
            <person name="Cowan T.M."/>
            <person name="Smanski M.J."/>
            <person name="Chevrette M.G."/>
            <person name="De Carvalho L.P.S."/>
            <person name="Shen B."/>
        </authorList>
    </citation>
    <scope>NUCLEOTIDE SEQUENCE [LARGE SCALE GENOMIC DNA]</scope>
    <source>
        <strain evidence="2 3">NPDC002173</strain>
    </source>
</reference>
<organism evidence="2 3">
    <name type="scientific">Microtetraspora malaysiensis</name>
    <dbReference type="NCBI Taxonomy" id="161358"/>
    <lineage>
        <taxon>Bacteria</taxon>
        <taxon>Bacillati</taxon>
        <taxon>Actinomycetota</taxon>
        <taxon>Actinomycetes</taxon>
        <taxon>Streptosporangiales</taxon>
        <taxon>Streptosporangiaceae</taxon>
        <taxon>Microtetraspora</taxon>
    </lineage>
</organism>
<protein>
    <submittedName>
        <fullName evidence="2">Uncharacterized protein</fullName>
    </submittedName>
</protein>
<feature type="compositionally biased region" description="Basic and acidic residues" evidence="1">
    <location>
        <begin position="1"/>
        <end position="12"/>
    </location>
</feature>
<dbReference type="Proteomes" id="UP001602013">
    <property type="component" value="Unassembled WGS sequence"/>
</dbReference>
<dbReference type="EMBL" id="JBIASD010000036">
    <property type="protein sequence ID" value="MFF3670828.1"/>
    <property type="molecule type" value="Genomic_DNA"/>
</dbReference>
<dbReference type="RefSeq" id="WP_387417033.1">
    <property type="nucleotide sequence ID" value="NZ_CP191998.1"/>
</dbReference>
<proteinExistence type="predicted"/>
<feature type="region of interest" description="Disordered" evidence="1">
    <location>
        <begin position="1"/>
        <end position="25"/>
    </location>
</feature>
<name>A0ABW6T4B9_9ACTN</name>
<keyword evidence="3" id="KW-1185">Reference proteome</keyword>
<sequence length="50" mass="5205">MPQGSRRGESRGIAHHVVRHPPFGGWPCDLPADTLRATAGRTAAVGQAAS</sequence>
<comment type="caution">
    <text evidence="2">The sequence shown here is derived from an EMBL/GenBank/DDBJ whole genome shotgun (WGS) entry which is preliminary data.</text>
</comment>
<gene>
    <name evidence="2" type="ORF">ACFYXI_35090</name>
</gene>